<gene>
    <name evidence="2" type="ORF">Slati_2400100</name>
</gene>
<feature type="compositionally biased region" description="Polar residues" evidence="1">
    <location>
        <begin position="38"/>
        <end position="48"/>
    </location>
</feature>
<proteinExistence type="predicted"/>
<dbReference type="AlphaFoldDB" id="A0AAW2WEI4"/>
<comment type="caution">
    <text evidence="2">The sequence shown here is derived from an EMBL/GenBank/DDBJ whole genome shotgun (WGS) entry which is preliminary data.</text>
</comment>
<feature type="compositionally biased region" description="Low complexity" evidence="1">
    <location>
        <begin position="49"/>
        <end position="59"/>
    </location>
</feature>
<sequence>MLPRSGLKNSILHKNVTLPRLSEILKLGLLDHRRTPPGLNTNDDPTLNSSSASKKTGSSLRKRKVTDGNDPVPKLMDMFSSFGEITNNCIGALTRVLETEFGDPEQRELILDAVRELNEFDENIHLKVARRLMIEPKEMELFFKLSKESRIKMVRMIVAGNF</sequence>
<dbReference type="EMBL" id="JACGWN010000008">
    <property type="protein sequence ID" value="KAL0439171.1"/>
    <property type="molecule type" value="Genomic_DNA"/>
</dbReference>
<name>A0AAW2WEI4_9LAMI</name>
<accession>A0AAW2WEI4</accession>
<evidence type="ECO:0000256" key="1">
    <source>
        <dbReference type="SAM" id="MobiDB-lite"/>
    </source>
</evidence>
<reference evidence="2" key="1">
    <citation type="submission" date="2020-06" db="EMBL/GenBank/DDBJ databases">
        <authorList>
            <person name="Li T."/>
            <person name="Hu X."/>
            <person name="Zhang T."/>
            <person name="Song X."/>
            <person name="Zhang H."/>
            <person name="Dai N."/>
            <person name="Sheng W."/>
            <person name="Hou X."/>
            <person name="Wei L."/>
        </authorList>
    </citation>
    <scope>NUCLEOTIDE SEQUENCE</scope>
    <source>
        <strain evidence="2">KEN1</strain>
        <tissue evidence="2">Leaf</tissue>
    </source>
</reference>
<feature type="region of interest" description="Disordered" evidence="1">
    <location>
        <begin position="35"/>
        <end position="69"/>
    </location>
</feature>
<organism evidence="2">
    <name type="scientific">Sesamum latifolium</name>
    <dbReference type="NCBI Taxonomy" id="2727402"/>
    <lineage>
        <taxon>Eukaryota</taxon>
        <taxon>Viridiplantae</taxon>
        <taxon>Streptophyta</taxon>
        <taxon>Embryophyta</taxon>
        <taxon>Tracheophyta</taxon>
        <taxon>Spermatophyta</taxon>
        <taxon>Magnoliopsida</taxon>
        <taxon>eudicotyledons</taxon>
        <taxon>Gunneridae</taxon>
        <taxon>Pentapetalae</taxon>
        <taxon>asterids</taxon>
        <taxon>lamiids</taxon>
        <taxon>Lamiales</taxon>
        <taxon>Pedaliaceae</taxon>
        <taxon>Sesamum</taxon>
    </lineage>
</organism>
<protein>
    <submittedName>
        <fullName evidence="2">Uncharacterized protein</fullName>
    </submittedName>
</protein>
<evidence type="ECO:0000313" key="2">
    <source>
        <dbReference type="EMBL" id="KAL0439171.1"/>
    </source>
</evidence>
<reference evidence="2" key="2">
    <citation type="journal article" date="2024" name="Plant">
        <title>Genomic evolution and insights into agronomic trait innovations of Sesamum species.</title>
        <authorList>
            <person name="Miao H."/>
            <person name="Wang L."/>
            <person name="Qu L."/>
            <person name="Liu H."/>
            <person name="Sun Y."/>
            <person name="Le M."/>
            <person name="Wang Q."/>
            <person name="Wei S."/>
            <person name="Zheng Y."/>
            <person name="Lin W."/>
            <person name="Duan Y."/>
            <person name="Cao H."/>
            <person name="Xiong S."/>
            <person name="Wang X."/>
            <person name="Wei L."/>
            <person name="Li C."/>
            <person name="Ma Q."/>
            <person name="Ju M."/>
            <person name="Zhao R."/>
            <person name="Li G."/>
            <person name="Mu C."/>
            <person name="Tian Q."/>
            <person name="Mei H."/>
            <person name="Zhang T."/>
            <person name="Gao T."/>
            <person name="Zhang H."/>
        </authorList>
    </citation>
    <scope>NUCLEOTIDE SEQUENCE</scope>
    <source>
        <strain evidence="2">KEN1</strain>
    </source>
</reference>